<feature type="domain" description="SnoaL-like" evidence="1">
    <location>
        <begin position="30"/>
        <end position="127"/>
    </location>
</feature>
<proteinExistence type="predicted"/>
<dbReference type="EMBL" id="KZ819644">
    <property type="protein sequence ID" value="PWN86521.1"/>
    <property type="molecule type" value="Genomic_DNA"/>
</dbReference>
<dbReference type="InterPro" id="IPR032710">
    <property type="entry name" value="NTF2-like_dom_sf"/>
</dbReference>
<dbReference type="RefSeq" id="XP_025373719.1">
    <property type="nucleotide sequence ID" value="XM_025523169.1"/>
</dbReference>
<dbReference type="InterPro" id="IPR037401">
    <property type="entry name" value="SnoaL-like"/>
</dbReference>
<accession>A0A316YB63</accession>
<gene>
    <name evidence="2" type="ORF">FA10DRAFT_273494</name>
</gene>
<name>A0A316YB63_9BASI</name>
<dbReference type="SUPFAM" id="SSF54427">
    <property type="entry name" value="NTF2-like"/>
    <property type="match status" value="1"/>
</dbReference>
<dbReference type="OrthoDB" id="2533647at2759"/>
<dbReference type="Proteomes" id="UP000245768">
    <property type="component" value="Unassembled WGS sequence"/>
</dbReference>
<evidence type="ECO:0000313" key="3">
    <source>
        <dbReference type="Proteomes" id="UP000245768"/>
    </source>
</evidence>
<dbReference type="Gene3D" id="3.10.450.50">
    <property type="match status" value="1"/>
</dbReference>
<dbReference type="Pfam" id="PF13577">
    <property type="entry name" value="SnoaL_4"/>
    <property type="match status" value="1"/>
</dbReference>
<evidence type="ECO:0000313" key="2">
    <source>
        <dbReference type="EMBL" id="PWN86521.1"/>
    </source>
</evidence>
<evidence type="ECO:0000259" key="1">
    <source>
        <dbReference type="Pfam" id="PF13577"/>
    </source>
</evidence>
<protein>
    <submittedName>
        <fullName evidence="2">Putative pathogenesis associated protein Pep2</fullName>
    </submittedName>
</protein>
<dbReference type="InParanoid" id="A0A316YB63"/>
<keyword evidence="3" id="KW-1185">Reference proteome</keyword>
<dbReference type="AlphaFoldDB" id="A0A316YB63"/>
<sequence length="236" mass="26953">MAEAAGRFALPKDYRSAGATRNNGPDDLALQRWKIVELAQGWPLYRDAREWDNFRSIFHPEGAFVYTTWTGRTHIDDFIRASQAGMEKGAFIMHRIHGTTVDIEGDRAVCKMKATITQRFDLGGVQADAESDCRFCFFFERYQDPAGLPAWGAKLVRHWYEKDKLVAVDPRKIPEIDDELLASFPPGYRYLGYCQEKTLGGSIKVRRDLPGFVGEAHDRLLLNAKRWLQHEALEGE</sequence>
<organism evidence="2 3">
    <name type="scientific">Acaromyces ingoldii</name>
    <dbReference type="NCBI Taxonomy" id="215250"/>
    <lineage>
        <taxon>Eukaryota</taxon>
        <taxon>Fungi</taxon>
        <taxon>Dikarya</taxon>
        <taxon>Basidiomycota</taxon>
        <taxon>Ustilaginomycotina</taxon>
        <taxon>Exobasidiomycetes</taxon>
        <taxon>Exobasidiales</taxon>
        <taxon>Cryptobasidiaceae</taxon>
        <taxon>Acaromyces</taxon>
    </lineage>
</organism>
<reference evidence="2 3" key="1">
    <citation type="journal article" date="2018" name="Mol. Biol. Evol.">
        <title>Broad Genomic Sampling Reveals a Smut Pathogenic Ancestry of the Fungal Clade Ustilaginomycotina.</title>
        <authorList>
            <person name="Kijpornyongpan T."/>
            <person name="Mondo S.J."/>
            <person name="Barry K."/>
            <person name="Sandor L."/>
            <person name="Lee J."/>
            <person name="Lipzen A."/>
            <person name="Pangilinan J."/>
            <person name="LaButti K."/>
            <person name="Hainaut M."/>
            <person name="Henrissat B."/>
            <person name="Grigoriev I.V."/>
            <person name="Spatafora J.W."/>
            <person name="Aime M.C."/>
        </authorList>
    </citation>
    <scope>NUCLEOTIDE SEQUENCE [LARGE SCALE GENOMIC DNA]</scope>
    <source>
        <strain evidence="2 3">MCA 4198</strain>
    </source>
</reference>
<dbReference type="GeneID" id="37045085"/>